<evidence type="ECO:0000256" key="2">
    <source>
        <dbReference type="ARBA" id="ARBA00022598"/>
    </source>
</evidence>
<sequence>MYPNNRKIDVPPLRRSDWSKFDLQAFSKHKDRLRSPTAASATYSSMLAYARSTRRALTTVIRAPITPTVQSLLHPLLPVEASPRIFKSPYPPIETSPQTAWELIQKPIQDKPDAPALVCGASHEHMTFGEFHTAVQKVATSLAQRGVSKGDVVLTNMINCMEFPILYHALTALGAVLSPAPPMFTAAELARQMTISKASFLVTHNAVEAAMKEAAFAYGIASDRCFAAGPSTSMQRFSVLQEVQDIQVPHVTIDPLRDINYLPFSSGTTGLPKGVKLSFWNLAVNMQQLASMEPYTSPLILVLPYYHIYGTMLLNTSLLVGQPQVILPKFDPHTFLHALQKYKIEKAHVAPPIVALLAKHPDIDNFDLSATKYFISGAAPLGAGLEGAIYDRLGIKIKQGYGMTELSPLSNYSRDSLEKSGASGHLVPGTELRVVCPTTQKDLGPNEVGELWIRGPQVMLGYLDNDKATQETMAPCGFLKTGDLGYIGDEGHVYVVDRLKELIKYKGRQVAPAELEDLMLKHPKVFDVACIRGYTADRDEFPMACVVVQPGETLTPEELMEFVAGQVASFKKIRQVVFVPSIPKSGSGKILRRELQALYS</sequence>
<feature type="domain" description="AMP-dependent synthetase/ligase" evidence="3">
    <location>
        <begin position="108"/>
        <end position="463"/>
    </location>
</feature>
<gene>
    <name evidence="6" type="primary">Aste57867_10964</name>
    <name evidence="5" type="ORF">As57867_010924</name>
    <name evidence="6" type="ORF">ASTE57867_10964</name>
</gene>
<proteinExistence type="inferred from homology"/>
<evidence type="ECO:0000259" key="4">
    <source>
        <dbReference type="Pfam" id="PF13193"/>
    </source>
</evidence>
<reference evidence="5" key="2">
    <citation type="submission" date="2019-06" db="EMBL/GenBank/DDBJ databases">
        <title>Genomics analysis of Aphanomyces spp. identifies a new class of oomycete effector associated with host adaptation.</title>
        <authorList>
            <person name="Gaulin E."/>
        </authorList>
    </citation>
    <scope>NUCLEOTIDE SEQUENCE</scope>
    <source>
        <strain evidence="5">CBS 578.67</strain>
    </source>
</reference>
<dbReference type="OrthoDB" id="16262at2759"/>
<dbReference type="EMBL" id="VJMH01005242">
    <property type="protein sequence ID" value="KAF0698397.1"/>
    <property type="molecule type" value="Genomic_DNA"/>
</dbReference>
<dbReference type="GO" id="GO:0016405">
    <property type="term" value="F:CoA-ligase activity"/>
    <property type="evidence" value="ECO:0007669"/>
    <property type="project" value="TreeGrafter"/>
</dbReference>
<dbReference type="FunFam" id="3.30.300.30:FF:000007">
    <property type="entry name" value="4-coumarate--CoA ligase 2"/>
    <property type="match status" value="1"/>
</dbReference>
<organism evidence="6 7">
    <name type="scientific">Aphanomyces stellatus</name>
    <dbReference type="NCBI Taxonomy" id="120398"/>
    <lineage>
        <taxon>Eukaryota</taxon>
        <taxon>Sar</taxon>
        <taxon>Stramenopiles</taxon>
        <taxon>Oomycota</taxon>
        <taxon>Saprolegniomycetes</taxon>
        <taxon>Saprolegniales</taxon>
        <taxon>Verrucalvaceae</taxon>
        <taxon>Aphanomyces</taxon>
    </lineage>
</organism>
<dbReference type="Gene3D" id="3.30.300.30">
    <property type="match status" value="1"/>
</dbReference>
<accession>A0A485KRN9</accession>
<dbReference type="InterPro" id="IPR042099">
    <property type="entry name" value="ANL_N_sf"/>
</dbReference>
<dbReference type="PANTHER" id="PTHR24096">
    <property type="entry name" value="LONG-CHAIN-FATTY-ACID--COA LIGASE"/>
    <property type="match status" value="1"/>
</dbReference>
<dbReference type="InterPro" id="IPR045851">
    <property type="entry name" value="AMP-bd_C_sf"/>
</dbReference>
<reference evidence="6 7" key="1">
    <citation type="submission" date="2019-03" db="EMBL/GenBank/DDBJ databases">
        <authorList>
            <person name="Gaulin E."/>
            <person name="Dumas B."/>
        </authorList>
    </citation>
    <scope>NUCLEOTIDE SEQUENCE [LARGE SCALE GENOMIC DNA]</scope>
    <source>
        <strain evidence="6">CBS 568.67</strain>
    </source>
</reference>
<dbReference type="InterPro" id="IPR025110">
    <property type="entry name" value="AMP-bd_C"/>
</dbReference>
<comment type="similarity">
    <text evidence="1">Belongs to the ATP-dependent AMP-binding enzyme family.</text>
</comment>
<dbReference type="Proteomes" id="UP000332933">
    <property type="component" value="Unassembled WGS sequence"/>
</dbReference>
<keyword evidence="2" id="KW-0436">Ligase</keyword>
<evidence type="ECO:0000313" key="6">
    <source>
        <dbReference type="EMBL" id="VFT87832.1"/>
    </source>
</evidence>
<protein>
    <submittedName>
        <fullName evidence="6">Aste57867_10964 protein</fullName>
    </submittedName>
</protein>
<dbReference type="Pfam" id="PF00501">
    <property type="entry name" value="AMP-binding"/>
    <property type="match status" value="1"/>
</dbReference>
<dbReference type="PANTHER" id="PTHR24096:SF149">
    <property type="entry name" value="AMP-BINDING DOMAIN-CONTAINING PROTEIN-RELATED"/>
    <property type="match status" value="1"/>
</dbReference>
<dbReference type="Gene3D" id="3.40.50.12780">
    <property type="entry name" value="N-terminal domain of ligase-like"/>
    <property type="match status" value="1"/>
</dbReference>
<evidence type="ECO:0000313" key="7">
    <source>
        <dbReference type="Proteomes" id="UP000332933"/>
    </source>
</evidence>
<evidence type="ECO:0000256" key="1">
    <source>
        <dbReference type="ARBA" id="ARBA00006432"/>
    </source>
</evidence>
<dbReference type="PROSITE" id="PS00455">
    <property type="entry name" value="AMP_BINDING"/>
    <property type="match status" value="1"/>
</dbReference>
<dbReference type="InterPro" id="IPR000873">
    <property type="entry name" value="AMP-dep_synth/lig_dom"/>
</dbReference>
<dbReference type="Pfam" id="PF13193">
    <property type="entry name" value="AMP-binding_C"/>
    <property type="match status" value="1"/>
</dbReference>
<dbReference type="SUPFAM" id="SSF56801">
    <property type="entry name" value="Acetyl-CoA synthetase-like"/>
    <property type="match status" value="1"/>
</dbReference>
<evidence type="ECO:0000313" key="5">
    <source>
        <dbReference type="EMBL" id="KAF0698397.1"/>
    </source>
</evidence>
<dbReference type="EMBL" id="CAADRA010005263">
    <property type="protein sequence ID" value="VFT87832.1"/>
    <property type="molecule type" value="Genomic_DNA"/>
</dbReference>
<dbReference type="InterPro" id="IPR020845">
    <property type="entry name" value="AMP-binding_CS"/>
</dbReference>
<keyword evidence="7" id="KW-1185">Reference proteome</keyword>
<dbReference type="AlphaFoldDB" id="A0A485KRN9"/>
<feature type="domain" description="AMP-binding enzyme C-terminal" evidence="4">
    <location>
        <begin position="514"/>
        <end position="589"/>
    </location>
</feature>
<evidence type="ECO:0000259" key="3">
    <source>
        <dbReference type="Pfam" id="PF00501"/>
    </source>
</evidence>
<name>A0A485KRN9_9STRA</name>